<gene>
    <name evidence="5" type="ORF">HU200_027957</name>
</gene>
<dbReference type="Pfam" id="PF12937">
    <property type="entry name" value="F-box-like"/>
    <property type="match status" value="1"/>
</dbReference>
<dbReference type="EMBL" id="JACEFO010001739">
    <property type="protein sequence ID" value="KAF8713970.1"/>
    <property type="molecule type" value="Genomic_DNA"/>
</dbReference>
<keyword evidence="2" id="KW-0472">Membrane</keyword>
<feature type="region of interest" description="Disordered" evidence="1">
    <location>
        <begin position="1"/>
        <end position="46"/>
    </location>
</feature>
<name>A0A835EW04_9POAL</name>
<accession>A0A835EW04</accession>
<keyword evidence="6" id="KW-1185">Reference proteome</keyword>
<dbReference type="Pfam" id="PF23635">
    <property type="entry name" value="Beta-prop_AT5G49610-like"/>
    <property type="match status" value="2"/>
</dbReference>
<organism evidence="5 6">
    <name type="scientific">Digitaria exilis</name>
    <dbReference type="NCBI Taxonomy" id="1010633"/>
    <lineage>
        <taxon>Eukaryota</taxon>
        <taxon>Viridiplantae</taxon>
        <taxon>Streptophyta</taxon>
        <taxon>Embryophyta</taxon>
        <taxon>Tracheophyta</taxon>
        <taxon>Spermatophyta</taxon>
        <taxon>Magnoliopsida</taxon>
        <taxon>Liliopsida</taxon>
        <taxon>Poales</taxon>
        <taxon>Poaceae</taxon>
        <taxon>PACMAD clade</taxon>
        <taxon>Panicoideae</taxon>
        <taxon>Panicodae</taxon>
        <taxon>Paniceae</taxon>
        <taxon>Anthephorinae</taxon>
        <taxon>Digitaria</taxon>
    </lineage>
</organism>
<feature type="transmembrane region" description="Helical" evidence="2">
    <location>
        <begin position="706"/>
        <end position="735"/>
    </location>
</feature>
<dbReference type="InterPro" id="IPR056594">
    <property type="entry name" value="AT5G49610-like_b-prop"/>
</dbReference>
<dbReference type="OrthoDB" id="693671at2759"/>
<feature type="domain" description="F-box protein AT5G49610-like beta-propeller" evidence="4">
    <location>
        <begin position="213"/>
        <end position="390"/>
    </location>
</feature>
<feature type="transmembrane region" description="Helical" evidence="2">
    <location>
        <begin position="674"/>
        <end position="694"/>
    </location>
</feature>
<dbReference type="InterPro" id="IPR001810">
    <property type="entry name" value="F-box_dom"/>
</dbReference>
<evidence type="ECO:0008006" key="7">
    <source>
        <dbReference type="Google" id="ProtNLM"/>
    </source>
</evidence>
<dbReference type="Gene3D" id="1.20.1280.50">
    <property type="match status" value="1"/>
</dbReference>
<proteinExistence type="predicted"/>
<dbReference type="PANTHER" id="PTHR32133">
    <property type="entry name" value="OS07G0120400 PROTEIN"/>
    <property type="match status" value="1"/>
</dbReference>
<protein>
    <recommendedName>
        <fullName evidence="7">F-box domain-containing protein</fullName>
    </recommendedName>
</protein>
<dbReference type="PANTHER" id="PTHR32133:SF134">
    <property type="entry name" value="OS05G0320100 PROTEIN"/>
    <property type="match status" value="1"/>
</dbReference>
<feature type="domain" description="F-box" evidence="3">
    <location>
        <begin position="49"/>
        <end position="89"/>
    </location>
</feature>
<dbReference type="Proteomes" id="UP000636709">
    <property type="component" value="Unassembled WGS sequence"/>
</dbReference>
<evidence type="ECO:0000256" key="2">
    <source>
        <dbReference type="SAM" id="Phobius"/>
    </source>
</evidence>
<comment type="caution">
    <text evidence="5">The sequence shown here is derived from an EMBL/GenBank/DDBJ whole genome shotgun (WGS) entry which is preliminary data.</text>
</comment>
<evidence type="ECO:0000256" key="1">
    <source>
        <dbReference type="SAM" id="MobiDB-lite"/>
    </source>
</evidence>
<reference evidence="5" key="1">
    <citation type="submission" date="2020-07" db="EMBL/GenBank/DDBJ databases">
        <title>Genome sequence and genetic diversity analysis of an under-domesticated orphan crop, white fonio (Digitaria exilis).</title>
        <authorList>
            <person name="Bennetzen J.L."/>
            <person name="Chen S."/>
            <person name="Ma X."/>
            <person name="Wang X."/>
            <person name="Yssel A.E.J."/>
            <person name="Chaluvadi S.R."/>
            <person name="Johnson M."/>
            <person name="Gangashetty P."/>
            <person name="Hamidou F."/>
            <person name="Sanogo M.D."/>
            <person name="Zwaenepoel A."/>
            <person name="Wallace J."/>
            <person name="Van De Peer Y."/>
            <person name="Van Deynze A."/>
        </authorList>
    </citation>
    <scope>NUCLEOTIDE SEQUENCE</scope>
    <source>
        <tissue evidence="5">Leaves</tissue>
    </source>
</reference>
<feature type="compositionally biased region" description="Basic and acidic residues" evidence="1">
    <location>
        <begin position="11"/>
        <end position="20"/>
    </location>
</feature>
<evidence type="ECO:0000259" key="4">
    <source>
        <dbReference type="Pfam" id="PF23635"/>
    </source>
</evidence>
<evidence type="ECO:0000259" key="3">
    <source>
        <dbReference type="Pfam" id="PF12937"/>
    </source>
</evidence>
<evidence type="ECO:0000313" key="6">
    <source>
        <dbReference type="Proteomes" id="UP000636709"/>
    </source>
</evidence>
<keyword evidence="2" id="KW-1133">Transmembrane helix</keyword>
<feature type="domain" description="F-box protein AT5G49610-like beta-propeller" evidence="4">
    <location>
        <begin position="467"/>
        <end position="670"/>
    </location>
</feature>
<sequence>MYKYNPPAPSDHTDPRRVADEGSTPITASRRRASSAPSSHAPPSPLENDDILAEILLRLPPRHVSLRRASHVCRRWRRVAADPAFLRRFRARSPTPPLLGFFKESHGALYFTWVVDPPGRRRPCDLAARFFDLRRPSERWSLLGIRHGLLLLANRTRFEAVVWDPAACVHHRAPYPPEFKADGIYGLVCNGAVACAAAGAHGVGDCHLSHFKVVLVRINSDCTEALGCPYESKLGTWGSITSTAVTSMFRSVTPSTSVMVGNVIYWLLRPSILEFDLDSQRISATQRQPEACMTTGDGDTAMSFQISRTEDGELGLVVLCEMSIKLWAWKVTSHGDDGSVEWTLEKTIDLEQLLGLTPAMLQRWHRHTTEILGFDEDNNVIFIVTAMGALMIQPNSNQFTKLPHRVSNTAFPYTSFYIKRRKIGAPLLGFFYHVGVENHSLPFVPTTASSPFRRLAYGDGDDPNWWIRDCRHGRVLVKSSRNFVVWDPIKGHREELPPLPLSFRSSLYSGALVLCAVAGCDHRDCHGGPFLVVYVGDDNEDEDVLSACVYSSEAGAWGTPDSTHLRLNGMIRMKRSLLIGDEIYCIVGLLGLRYQILMYNLAKHCFSLISVPCVYENVPVLMQNEDGSLGFAGVAGSNLYLWSRRVNPEGITEWELRRVIKLRKTLHNADVVDFAEGVGVFVMSTCFGVFTFELKSGRVRKIRKEINCLSFFPFISFFTPGTAPALYLFVILQYYKADVWW</sequence>
<dbReference type="AlphaFoldDB" id="A0A835EW04"/>
<dbReference type="InterPro" id="IPR036047">
    <property type="entry name" value="F-box-like_dom_sf"/>
</dbReference>
<dbReference type="SUPFAM" id="SSF81383">
    <property type="entry name" value="F-box domain"/>
    <property type="match status" value="1"/>
</dbReference>
<keyword evidence="2" id="KW-0812">Transmembrane</keyword>
<evidence type="ECO:0000313" key="5">
    <source>
        <dbReference type="EMBL" id="KAF8713970.1"/>
    </source>
</evidence>